<dbReference type="InterPro" id="IPR005798">
    <property type="entry name" value="Cyt_b/b6_C"/>
</dbReference>
<evidence type="ECO:0000256" key="3">
    <source>
        <dbReference type="ARBA" id="ARBA00022617"/>
    </source>
</evidence>
<dbReference type="AlphaFoldDB" id="A0A074LTA4"/>
<dbReference type="GO" id="GO:0016020">
    <property type="term" value="C:membrane"/>
    <property type="evidence" value="ECO:0007669"/>
    <property type="project" value="UniProtKB-SubCell"/>
</dbReference>
<name>A0A074LTA4_9BACL</name>
<dbReference type="EMBL" id="JMIR01000005">
    <property type="protein sequence ID" value="KEO84249.1"/>
    <property type="molecule type" value="Genomic_DNA"/>
</dbReference>
<organism evidence="14 15">
    <name type="scientific">Tumebacillus flagellatus</name>
    <dbReference type="NCBI Taxonomy" id="1157490"/>
    <lineage>
        <taxon>Bacteria</taxon>
        <taxon>Bacillati</taxon>
        <taxon>Bacillota</taxon>
        <taxon>Bacilli</taxon>
        <taxon>Bacillales</taxon>
        <taxon>Alicyclobacillaceae</taxon>
        <taxon>Tumebacillus</taxon>
    </lineage>
</organism>
<dbReference type="InterPro" id="IPR009056">
    <property type="entry name" value="Cyt_c-like_dom"/>
</dbReference>
<keyword evidence="8 10" id="KW-0408">Iron</keyword>
<comment type="subcellular location">
    <subcellularLocation>
        <location evidence="1">Membrane</location>
        <topology evidence="1">Multi-pass membrane protein</topology>
    </subcellularLocation>
</comment>
<dbReference type="InterPro" id="IPR051811">
    <property type="entry name" value="Cytochrome_c550/c551-like"/>
</dbReference>
<dbReference type="InterPro" id="IPR036909">
    <property type="entry name" value="Cyt_c-like_dom_sf"/>
</dbReference>
<evidence type="ECO:0000313" key="15">
    <source>
        <dbReference type="Proteomes" id="UP000027931"/>
    </source>
</evidence>
<dbReference type="RefSeq" id="WP_038085355.1">
    <property type="nucleotide sequence ID" value="NZ_JMIR01000005.1"/>
</dbReference>
<dbReference type="eggNOG" id="COG2010">
    <property type="taxonomic scope" value="Bacteria"/>
</dbReference>
<evidence type="ECO:0000259" key="13">
    <source>
        <dbReference type="PROSITE" id="PS51007"/>
    </source>
</evidence>
<gene>
    <name evidence="14" type="ORF">EL26_05650</name>
</gene>
<evidence type="ECO:0000256" key="1">
    <source>
        <dbReference type="ARBA" id="ARBA00004141"/>
    </source>
</evidence>
<dbReference type="InterPro" id="IPR027387">
    <property type="entry name" value="Cytb/b6-like_sf"/>
</dbReference>
<evidence type="ECO:0000256" key="11">
    <source>
        <dbReference type="SAM" id="Phobius"/>
    </source>
</evidence>
<dbReference type="SUPFAM" id="SSF81648">
    <property type="entry name" value="a domain/subunit of cytochrome bc1 complex (Ubiquinol-cytochrome c reductase)"/>
    <property type="match status" value="1"/>
</dbReference>
<dbReference type="STRING" id="1157490.EL26_05650"/>
<accession>A0A074LTA4</accession>
<keyword evidence="9 11" id="KW-0472">Membrane</keyword>
<keyword evidence="15" id="KW-1185">Reference proteome</keyword>
<dbReference type="SUPFAM" id="SSF46626">
    <property type="entry name" value="Cytochrome c"/>
    <property type="match status" value="1"/>
</dbReference>
<keyword evidence="3 10" id="KW-0349">Heme</keyword>
<feature type="transmembrane region" description="Helical" evidence="11">
    <location>
        <begin position="39"/>
        <end position="58"/>
    </location>
</feature>
<dbReference type="PROSITE" id="PS51003">
    <property type="entry name" value="CYTB_CTER"/>
    <property type="match status" value="1"/>
</dbReference>
<dbReference type="Proteomes" id="UP000027931">
    <property type="component" value="Unassembled WGS sequence"/>
</dbReference>
<keyword evidence="7 11" id="KW-1133">Transmembrane helix</keyword>
<feature type="domain" description="Cytochrome c" evidence="13">
    <location>
        <begin position="175"/>
        <end position="251"/>
    </location>
</feature>
<dbReference type="PROSITE" id="PS51007">
    <property type="entry name" value="CYTC"/>
    <property type="match status" value="1"/>
</dbReference>
<protein>
    <submittedName>
        <fullName evidence="14">Cytochrome c class I</fullName>
    </submittedName>
</protein>
<keyword evidence="2" id="KW-0813">Transport</keyword>
<dbReference type="PANTHER" id="PTHR37823:SF3">
    <property type="entry name" value="CYTOCHROME C-551"/>
    <property type="match status" value="1"/>
</dbReference>
<evidence type="ECO:0000256" key="2">
    <source>
        <dbReference type="ARBA" id="ARBA00022448"/>
    </source>
</evidence>
<dbReference type="PANTHER" id="PTHR37823">
    <property type="entry name" value="CYTOCHROME C-553-LIKE"/>
    <property type="match status" value="1"/>
</dbReference>
<dbReference type="GO" id="GO:0020037">
    <property type="term" value="F:heme binding"/>
    <property type="evidence" value="ECO:0007669"/>
    <property type="project" value="InterPro"/>
</dbReference>
<evidence type="ECO:0000256" key="7">
    <source>
        <dbReference type="ARBA" id="ARBA00022989"/>
    </source>
</evidence>
<sequence>MAHDHFRERIPGTPRFKEKDKNKPIGTEPFFPNFLLKEWIVGALFLVAFMLWIVFNPVELTDVANPSDSSYTPMPDWYFLFLYQLLKYFPGSVIWLGSVILPGIAATLLILAPWLDNSKVRHPFKRPVATSAMVLSLLLMIWMTYEAHVQHEEHLASQPKKVDQSAMPADTTLVDANDPGAKIFATSCAGCHGADLKGQIGPFLIGVGNKYDEAKLVDTITKGFPPNMPPKGGLASDDQVKQVAAWLAKQKQK</sequence>
<evidence type="ECO:0000256" key="8">
    <source>
        <dbReference type="ARBA" id="ARBA00023004"/>
    </source>
</evidence>
<feature type="domain" description="Cytochrome b/b6 C-terminal region profile" evidence="12">
    <location>
        <begin position="20"/>
        <end position="145"/>
    </location>
</feature>
<dbReference type="GO" id="GO:0016491">
    <property type="term" value="F:oxidoreductase activity"/>
    <property type="evidence" value="ECO:0007669"/>
    <property type="project" value="InterPro"/>
</dbReference>
<dbReference type="OrthoDB" id="2380469at2"/>
<dbReference type="GO" id="GO:0046872">
    <property type="term" value="F:metal ion binding"/>
    <property type="evidence" value="ECO:0007669"/>
    <property type="project" value="UniProtKB-KW"/>
</dbReference>
<comment type="caution">
    <text evidence="14">The sequence shown here is derived from an EMBL/GenBank/DDBJ whole genome shotgun (WGS) entry which is preliminary data.</text>
</comment>
<evidence type="ECO:0000259" key="12">
    <source>
        <dbReference type="PROSITE" id="PS51003"/>
    </source>
</evidence>
<feature type="transmembrane region" description="Helical" evidence="11">
    <location>
        <begin position="93"/>
        <end position="115"/>
    </location>
</feature>
<dbReference type="Gene3D" id="1.20.810.10">
    <property type="entry name" value="Cytochrome Bc1 Complex, Chain C"/>
    <property type="match status" value="1"/>
</dbReference>
<keyword evidence="6" id="KW-0249">Electron transport</keyword>
<dbReference type="eggNOG" id="COG1290">
    <property type="taxonomic scope" value="Bacteria"/>
</dbReference>
<evidence type="ECO:0000256" key="9">
    <source>
        <dbReference type="ARBA" id="ARBA00023136"/>
    </source>
</evidence>
<proteinExistence type="predicted"/>
<dbReference type="Gene3D" id="1.10.760.10">
    <property type="entry name" value="Cytochrome c-like domain"/>
    <property type="match status" value="1"/>
</dbReference>
<dbReference type="InterPro" id="IPR036150">
    <property type="entry name" value="Cyt_b/b6_C_sf"/>
</dbReference>
<keyword evidence="4 11" id="KW-0812">Transmembrane</keyword>
<dbReference type="Pfam" id="PF13442">
    <property type="entry name" value="Cytochrome_CBB3"/>
    <property type="match status" value="1"/>
</dbReference>
<dbReference type="Pfam" id="PF00032">
    <property type="entry name" value="Cytochrom_B_C"/>
    <property type="match status" value="1"/>
</dbReference>
<keyword evidence="5 10" id="KW-0479">Metal-binding</keyword>
<evidence type="ECO:0000256" key="6">
    <source>
        <dbReference type="ARBA" id="ARBA00022982"/>
    </source>
</evidence>
<reference evidence="14 15" key="1">
    <citation type="journal article" date="2013" name="Int. J. Syst. Evol. Microbiol.">
        <title>Tumebacillus flagellatus sp. nov., an alpha-amylase/pullulanase-producing bacterium isolated from cassava wastewater.</title>
        <authorList>
            <person name="Wang Q."/>
            <person name="Xie N."/>
            <person name="Qin Y."/>
            <person name="Shen N."/>
            <person name="Zhu J."/>
            <person name="Mi H."/>
            <person name="Huang R."/>
        </authorList>
    </citation>
    <scope>NUCLEOTIDE SEQUENCE [LARGE SCALE GENOMIC DNA]</scope>
    <source>
        <strain evidence="14 15">GST4</strain>
    </source>
</reference>
<feature type="transmembrane region" description="Helical" evidence="11">
    <location>
        <begin position="127"/>
        <end position="145"/>
    </location>
</feature>
<evidence type="ECO:0000256" key="10">
    <source>
        <dbReference type="PROSITE-ProRule" id="PRU00433"/>
    </source>
</evidence>
<evidence type="ECO:0000256" key="4">
    <source>
        <dbReference type="ARBA" id="ARBA00022692"/>
    </source>
</evidence>
<evidence type="ECO:0000256" key="5">
    <source>
        <dbReference type="ARBA" id="ARBA00022723"/>
    </source>
</evidence>
<evidence type="ECO:0000313" key="14">
    <source>
        <dbReference type="EMBL" id="KEO84249.1"/>
    </source>
</evidence>
<dbReference type="GO" id="GO:0009055">
    <property type="term" value="F:electron transfer activity"/>
    <property type="evidence" value="ECO:0007669"/>
    <property type="project" value="InterPro"/>
</dbReference>